<organism evidence="2 3">
    <name type="scientific">Nonomuraea recticatena</name>
    <dbReference type="NCBI Taxonomy" id="46178"/>
    <lineage>
        <taxon>Bacteria</taxon>
        <taxon>Bacillati</taxon>
        <taxon>Actinomycetota</taxon>
        <taxon>Actinomycetes</taxon>
        <taxon>Streptosporangiales</taxon>
        <taxon>Streptosporangiaceae</taxon>
        <taxon>Nonomuraea</taxon>
    </lineage>
</organism>
<accession>A0ABN3TAF1</accession>
<feature type="region of interest" description="Disordered" evidence="1">
    <location>
        <begin position="40"/>
        <end position="62"/>
    </location>
</feature>
<protein>
    <submittedName>
        <fullName evidence="2">Uncharacterized protein</fullName>
    </submittedName>
</protein>
<dbReference type="Proteomes" id="UP001501666">
    <property type="component" value="Unassembled WGS sequence"/>
</dbReference>
<reference evidence="2 3" key="1">
    <citation type="journal article" date="2019" name="Int. J. Syst. Evol. Microbiol.">
        <title>The Global Catalogue of Microorganisms (GCM) 10K type strain sequencing project: providing services to taxonomists for standard genome sequencing and annotation.</title>
        <authorList>
            <consortium name="The Broad Institute Genomics Platform"/>
            <consortium name="The Broad Institute Genome Sequencing Center for Infectious Disease"/>
            <person name="Wu L."/>
            <person name="Ma J."/>
        </authorList>
    </citation>
    <scope>NUCLEOTIDE SEQUENCE [LARGE SCALE GENOMIC DNA]</scope>
    <source>
        <strain evidence="2 3">JCM 6835</strain>
    </source>
</reference>
<comment type="caution">
    <text evidence="2">The sequence shown here is derived from an EMBL/GenBank/DDBJ whole genome shotgun (WGS) entry which is preliminary data.</text>
</comment>
<evidence type="ECO:0000313" key="2">
    <source>
        <dbReference type="EMBL" id="GAA2697381.1"/>
    </source>
</evidence>
<evidence type="ECO:0000256" key="1">
    <source>
        <dbReference type="SAM" id="MobiDB-lite"/>
    </source>
</evidence>
<evidence type="ECO:0000313" key="3">
    <source>
        <dbReference type="Proteomes" id="UP001501666"/>
    </source>
</evidence>
<dbReference type="EMBL" id="BAAATE010000047">
    <property type="protein sequence ID" value="GAA2697381.1"/>
    <property type="molecule type" value="Genomic_DNA"/>
</dbReference>
<gene>
    <name evidence="2" type="ORF">GCM10010412_092170</name>
</gene>
<sequence>MVCRPCAARAAATPMWQVKDAIGRVVYESASRSTADAVAERYPGGEVAAAPATGPADTAPAP</sequence>
<keyword evidence="3" id="KW-1185">Reference proteome</keyword>
<feature type="compositionally biased region" description="Low complexity" evidence="1">
    <location>
        <begin position="48"/>
        <end position="62"/>
    </location>
</feature>
<name>A0ABN3TAF1_9ACTN</name>
<proteinExistence type="predicted"/>